<evidence type="ECO:0000259" key="1">
    <source>
        <dbReference type="SMART" id="SM00474"/>
    </source>
</evidence>
<dbReference type="CDD" id="cd06141">
    <property type="entry name" value="WRN_exo"/>
    <property type="match status" value="1"/>
</dbReference>
<dbReference type="SUPFAM" id="SSF53098">
    <property type="entry name" value="Ribonuclease H-like"/>
    <property type="match status" value="1"/>
</dbReference>
<dbReference type="SMART" id="SM00474">
    <property type="entry name" value="35EXOc"/>
    <property type="match status" value="1"/>
</dbReference>
<feature type="domain" description="3'-5' exonuclease" evidence="1">
    <location>
        <begin position="26"/>
        <end position="197"/>
    </location>
</feature>
<name>A0A1T0B3J3_9PAST</name>
<dbReference type="Pfam" id="PF01612">
    <property type="entry name" value="DNA_pol_A_exo1"/>
    <property type="match status" value="1"/>
</dbReference>
<keyword evidence="3" id="KW-1185">Reference proteome</keyword>
<gene>
    <name evidence="2" type="ORF">B0188_04665</name>
</gene>
<dbReference type="InterPro" id="IPR002562">
    <property type="entry name" value="3'-5'_exonuclease_dom"/>
</dbReference>
<dbReference type="GO" id="GO:0008408">
    <property type="term" value="F:3'-5' exonuclease activity"/>
    <property type="evidence" value="ECO:0007669"/>
    <property type="project" value="InterPro"/>
</dbReference>
<dbReference type="OrthoDB" id="5679012at2"/>
<dbReference type="AlphaFoldDB" id="A0A1T0B3J3"/>
<dbReference type="EMBL" id="MUYB01000017">
    <property type="protein sequence ID" value="OOS04677.1"/>
    <property type="molecule type" value="Genomic_DNA"/>
</dbReference>
<accession>A0A1T0B3J3</accession>
<dbReference type="Gene3D" id="3.30.420.10">
    <property type="entry name" value="Ribonuclease H-like superfamily/Ribonuclease H"/>
    <property type="match status" value="1"/>
</dbReference>
<organism evidence="2 3">
    <name type="scientific">[Haemophilus] felis</name>
    <dbReference type="NCBI Taxonomy" id="123822"/>
    <lineage>
        <taxon>Bacteria</taxon>
        <taxon>Pseudomonadati</taxon>
        <taxon>Pseudomonadota</taxon>
        <taxon>Gammaproteobacteria</taxon>
        <taxon>Pasteurellales</taxon>
        <taxon>Pasteurellaceae</taxon>
    </lineage>
</organism>
<dbReference type="Proteomes" id="UP000190023">
    <property type="component" value="Unassembled WGS sequence"/>
</dbReference>
<dbReference type="GO" id="GO:0006139">
    <property type="term" value="P:nucleobase-containing compound metabolic process"/>
    <property type="evidence" value="ECO:0007669"/>
    <property type="project" value="InterPro"/>
</dbReference>
<evidence type="ECO:0000313" key="2">
    <source>
        <dbReference type="EMBL" id="OOS04677.1"/>
    </source>
</evidence>
<dbReference type="InterPro" id="IPR012337">
    <property type="entry name" value="RNaseH-like_sf"/>
</dbReference>
<dbReference type="GO" id="GO:0003676">
    <property type="term" value="F:nucleic acid binding"/>
    <property type="evidence" value="ECO:0007669"/>
    <property type="project" value="InterPro"/>
</dbReference>
<dbReference type="InterPro" id="IPR036397">
    <property type="entry name" value="RNaseH_sf"/>
</dbReference>
<sequence length="287" mass="32586">MYGFKEKISKEELSQLENRAVFSGRIHPIDTLEKANNALKFLMSEKVVGFDSEWKPYFGKGRKYSEVALIQISTETDAYLFCTNKIGMPSGLAWLLSSPKIKKIGISLQDDYQSIQLLTGDFPFAGFIDLQDLAPEFGIKDKALRKIYAILFNEKISKAQQTSNWESPHLSKAQLKYAALDAYACLRIYQHLMTIRKETTMKPVLYFADWCPDTAPFVSTLQQLNVDYIPFDITKSGAALKAFLKLRDTLPAFEQVKTKGNIGIPALLLENQQIILDINELDNFFNV</sequence>
<proteinExistence type="predicted"/>
<comment type="caution">
    <text evidence="2">The sequence shown here is derived from an EMBL/GenBank/DDBJ whole genome shotgun (WGS) entry which is preliminary data.</text>
</comment>
<evidence type="ECO:0000313" key="3">
    <source>
        <dbReference type="Proteomes" id="UP000190023"/>
    </source>
</evidence>
<dbReference type="STRING" id="123822.B0188_04665"/>
<dbReference type="PANTHER" id="PTHR47765">
    <property type="entry name" value="3'-5' EXONUCLEASE DOMAIN-CONTAINING PROTEIN"/>
    <property type="match status" value="1"/>
</dbReference>
<reference evidence="2 3" key="1">
    <citation type="submission" date="2017-02" db="EMBL/GenBank/DDBJ databases">
        <title>Draft genome sequence of Haemophilus felis CCUG 31170 type strain.</title>
        <authorList>
            <person name="Engstrom-Jakobsson H."/>
            <person name="Salva-Serra F."/>
            <person name="Thorell K."/>
            <person name="Gonzales-Siles L."/>
            <person name="Karlsson R."/>
            <person name="Boulund F."/>
            <person name="Engstrand L."/>
            <person name="Kristiansson E."/>
            <person name="Moore E."/>
        </authorList>
    </citation>
    <scope>NUCLEOTIDE SEQUENCE [LARGE SCALE GENOMIC DNA]</scope>
    <source>
        <strain evidence="2 3">CCUG 31170</strain>
    </source>
</reference>
<dbReference type="PANTHER" id="PTHR47765:SF2">
    <property type="entry name" value="EXONUCLEASE MUT-7 HOMOLOG"/>
    <property type="match status" value="1"/>
</dbReference>
<dbReference type="InterPro" id="IPR052408">
    <property type="entry name" value="Exonuclease_MUT-7-like"/>
</dbReference>
<protein>
    <recommendedName>
        <fullName evidence="1">3'-5' exonuclease domain-containing protein</fullName>
    </recommendedName>
</protein>